<sequence>MGMGELELDLEKILQNLEILVQQKDGLVGRIPPPDRMPATSLIDESAVYGRQVAAFSEQDAKHQHQDLLAGLMENSFVKVSRGDEVLQYKMPFINDVEHEERRMSDLSDWASSVTSAADMQMNSFAIDQDICNLKRECEEKDATIKDLTGILQSNNMAGSKRIRELEDIVSRKNTMITRLRKDMMVLEQKVVHLTRLRRPSSSLPITDSSELPLMVNNIVYDMDSTTSPSSSDSDSSPVNRPQAPAAKTEEIPFQSTELDLTKNQKSTPAKASSSLVGLTELHMLSRSENPLKEISANQKSIGLPSSRSKQLPVGGDIRKIRRRTQKCN</sequence>
<comment type="caution">
    <text evidence="2">The sequence shown here is derived from an EMBL/GenBank/DDBJ whole genome shotgun (WGS) entry which is preliminary data.</text>
</comment>
<reference evidence="2" key="2">
    <citation type="journal article" date="2023" name="Int. J. Mol. Sci.">
        <title>De Novo Assembly and Annotation of 11 Diverse Shrub Willow (Salix) Genomes Reveals Novel Gene Organization in Sex-Linked Regions.</title>
        <authorList>
            <person name="Hyden B."/>
            <person name="Feng K."/>
            <person name="Yates T.B."/>
            <person name="Jawdy S."/>
            <person name="Cereghino C."/>
            <person name="Smart L.B."/>
            <person name="Muchero W."/>
        </authorList>
    </citation>
    <scope>NUCLEOTIDE SEQUENCE</scope>
    <source>
        <tissue evidence="2">Shoot tip</tissue>
    </source>
</reference>
<dbReference type="EMBL" id="JAPFFI010000005">
    <property type="protein sequence ID" value="KAJ6392787.1"/>
    <property type="molecule type" value="Genomic_DNA"/>
</dbReference>
<dbReference type="Proteomes" id="UP001141253">
    <property type="component" value="Chromosome 1"/>
</dbReference>
<organism evidence="2 3">
    <name type="scientific">Salix suchowensis</name>
    <dbReference type="NCBI Taxonomy" id="1278906"/>
    <lineage>
        <taxon>Eukaryota</taxon>
        <taxon>Viridiplantae</taxon>
        <taxon>Streptophyta</taxon>
        <taxon>Embryophyta</taxon>
        <taxon>Tracheophyta</taxon>
        <taxon>Spermatophyta</taxon>
        <taxon>Magnoliopsida</taxon>
        <taxon>eudicotyledons</taxon>
        <taxon>Gunneridae</taxon>
        <taxon>Pentapetalae</taxon>
        <taxon>rosids</taxon>
        <taxon>fabids</taxon>
        <taxon>Malpighiales</taxon>
        <taxon>Salicaceae</taxon>
        <taxon>Saliceae</taxon>
        <taxon>Salix</taxon>
    </lineage>
</organism>
<name>A0ABQ9C352_9ROSI</name>
<feature type="compositionally biased region" description="Polar residues" evidence="1">
    <location>
        <begin position="296"/>
        <end position="310"/>
    </location>
</feature>
<dbReference type="PANTHER" id="PTHR35507:SF1">
    <property type="entry name" value="TMF_TATA_BD DOMAIN-CONTAINING PROTEIN"/>
    <property type="match status" value="1"/>
</dbReference>
<protein>
    <submittedName>
        <fullName evidence="2">Uncharacterized protein</fullName>
    </submittedName>
</protein>
<gene>
    <name evidence="2" type="ORF">OIU77_022302</name>
</gene>
<accession>A0ABQ9C352</accession>
<evidence type="ECO:0000313" key="2">
    <source>
        <dbReference type="EMBL" id="KAJ6392787.1"/>
    </source>
</evidence>
<evidence type="ECO:0000313" key="3">
    <source>
        <dbReference type="Proteomes" id="UP001141253"/>
    </source>
</evidence>
<evidence type="ECO:0000256" key="1">
    <source>
        <dbReference type="SAM" id="MobiDB-lite"/>
    </source>
</evidence>
<feature type="region of interest" description="Disordered" evidence="1">
    <location>
        <begin position="223"/>
        <end position="255"/>
    </location>
</feature>
<proteinExistence type="predicted"/>
<feature type="region of interest" description="Disordered" evidence="1">
    <location>
        <begin position="296"/>
        <end position="329"/>
    </location>
</feature>
<keyword evidence="3" id="KW-1185">Reference proteome</keyword>
<reference evidence="2" key="1">
    <citation type="submission" date="2022-10" db="EMBL/GenBank/DDBJ databases">
        <authorList>
            <person name="Hyden B.L."/>
            <person name="Feng K."/>
            <person name="Yates T."/>
            <person name="Jawdy S."/>
            <person name="Smart L.B."/>
            <person name="Muchero W."/>
        </authorList>
    </citation>
    <scope>NUCLEOTIDE SEQUENCE</scope>
    <source>
        <tissue evidence="2">Shoot tip</tissue>
    </source>
</reference>
<dbReference type="EMBL" id="JAPFFI010000005">
    <property type="protein sequence ID" value="KAJ6392788.1"/>
    <property type="molecule type" value="Genomic_DNA"/>
</dbReference>
<feature type="compositionally biased region" description="Basic residues" evidence="1">
    <location>
        <begin position="320"/>
        <end position="329"/>
    </location>
</feature>
<feature type="compositionally biased region" description="Low complexity" evidence="1">
    <location>
        <begin position="224"/>
        <end position="238"/>
    </location>
</feature>
<dbReference type="PANTHER" id="PTHR35507">
    <property type="entry name" value="OS09G0488600 PROTEIN"/>
    <property type="match status" value="1"/>
</dbReference>